<keyword evidence="5 6" id="KW-0472">Membrane</keyword>
<name>A0A914EHD6_9BILA</name>
<proteinExistence type="inferred from homology"/>
<comment type="subcellular location">
    <subcellularLocation>
        <location evidence="1">Membrane</location>
        <topology evidence="1">Single-pass membrane protein</topology>
    </subcellularLocation>
</comment>
<evidence type="ECO:0000256" key="1">
    <source>
        <dbReference type="ARBA" id="ARBA00004167"/>
    </source>
</evidence>
<keyword evidence="3 6" id="KW-0812">Transmembrane</keyword>
<evidence type="ECO:0000256" key="2">
    <source>
        <dbReference type="ARBA" id="ARBA00007304"/>
    </source>
</evidence>
<evidence type="ECO:0000256" key="3">
    <source>
        <dbReference type="ARBA" id="ARBA00022692"/>
    </source>
</evidence>
<evidence type="ECO:0000256" key="5">
    <source>
        <dbReference type="ARBA" id="ARBA00023136"/>
    </source>
</evidence>
<keyword evidence="4 6" id="KW-1133">Transmembrane helix</keyword>
<evidence type="ECO:0000313" key="7">
    <source>
        <dbReference type="Proteomes" id="UP000887540"/>
    </source>
</evidence>
<feature type="transmembrane region" description="Helical" evidence="6">
    <location>
        <begin position="38"/>
        <end position="57"/>
    </location>
</feature>
<dbReference type="Pfam" id="PF15990">
    <property type="entry name" value="UPF0767"/>
    <property type="match status" value="1"/>
</dbReference>
<dbReference type="AlphaFoldDB" id="A0A914EHD6"/>
<sequence>MWQVIIQRLFRQIIRNPKPYAILGAYAFNSGKHIAQQWVRYIVLPVAMVVGGIGVYAEGKLLPKKKPLPYLEHSRVEERINRLLEEDMSPETKSLAEEKSRMVPKSSLLVNQAGKRVYPAQS</sequence>
<organism evidence="7 8">
    <name type="scientific">Acrobeloides nanus</name>
    <dbReference type="NCBI Taxonomy" id="290746"/>
    <lineage>
        <taxon>Eukaryota</taxon>
        <taxon>Metazoa</taxon>
        <taxon>Ecdysozoa</taxon>
        <taxon>Nematoda</taxon>
        <taxon>Chromadorea</taxon>
        <taxon>Rhabditida</taxon>
        <taxon>Tylenchina</taxon>
        <taxon>Cephalobomorpha</taxon>
        <taxon>Cephaloboidea</taxon>
        <taxon>Cephalobidae</taxon>
        <taxon>Acrobeloides</taxon>
    </lineage>
</organism>
<protein>
    <submittedName>
        <fullName evidence="8">Small integral membrane protein 12</fullName>
    </submittedName>
</protein>
<accession>A0A914EHD6</accession>
<evidence type="ECO:0000313" key="8">
    <source>
        <dbReference type="WBParaSite" id="ACRNAN_scaffold83.g31847.t1"/>
    </source>
</evidence>
<dbReference type="Proteomes" id="UP000887540">
    <property type="component" value="Unplaced"/>
</dbReference>
<keyword evidence="7" id="KW-1185">Reference proteome</keyword>
<evidence type="ECO:0000256" key="4">
    <source>
        <dbReference type="ARBA" id="ARBA00022989"/>
    </source>
</evidence>
<reference evidence="8" key="1">
    <citation type="submission" date="2022-11" db="UniProtKB">
        <authorList>
            <consortium name="WormBaseParasite"/>
        </authorList>
    </citation>
    <scope>IDENTIFICATION</scope>
</reference>
<comment type="similarity">
    <text evidence="2">Belongs to the SMIM12 family.</text>
</comment>
<dbReference type="WBParaSite" id="ACRNAN_scaffold83.g31847.t1">
    <property type="protein sequence ID" value="ACRNAN_scaffold83.g31847.t1"/>
    <property type="gene ID" value="ACRNAN_scaffold83.g31847"/>
</dbReference>
<dbReference type="GO" id="GO:0016020">
    <property type="term" value="C:membrane"/>
    <property type="evidence" value="ECO:0007669"/>
    <property type="project" value="UniProtKB-SubCell"/>
</dbReference>
<dbReference type="InterPro" id="IPR031933">
    <property type="entry name" value="UPF0767"/>
</dbReference>
<evidence type="ECO:0000256" key="6">
    <source>
        <dbReference type="SAM" id="Phobius"/>
    </source>
</evidence>